<feature type="coiled-coil region" evidence="1">
    <location>
        <begin position="129"/>
        <end position="180"/>
    </location>
</feature>
<name>A0AAV7JY60_9METZ</name>
<sequence>MVLPVQSKLDRDLNDILSRYTSRNLSDCGKEVLENINHLITQEFLTLSNSLEISSGSEACEGEENSGRDMKDQARDDVLASGTQNTHRQFVTEDESVNLTDSQEHKYIESDHPPIYPSSSPTLSPPRVKQQARTRINELSKEIDTLKLGRGADAKTSVTQEKLEESLKECEENLDQFKEYKVKEFQEVLPNTSDEIEALSKSLSLLRI</sequence>
<dbReference type="Proteomes" id="UP001165289">
    <property type="component" value="Unassembled WGS sequence"/>
</dbReference>
<protein>
    <submittedName>
        <fullName evidence="2">Uncharacterized protein</fullName>
    </submittedName>
</protein>
<gene>
    <name evidence="2" type="ORF">LOD99_11473</name>
</gene>
<accession>A0AAV7JY60</accession>
<evidence type="ECO:0000256" key="1">
    <source>
        <dbReference type="SAM" id="Coils"/>
    </source>
</evidence>
<dbReference type="AlphaFoldDB" id="A0AAV7JY60"/>
<evidence type="ECO:0000313" key="2">
    <source>
        <dbReference type="EMBL" id="KAI6653879.1"/>
    </source>
</evidence>
<evidence type="ECO:0000313" key="3">
    <source>
        <dbReference type="Proteomes" id="UP001165289"/>
    </source>
</evidence>
<comment type="caution">
    <text evidence="2">The sequence shown here is derived from an EMBL/GenBank/DDBJ whole genome shotgun (WGS) entry which is preliminary data.</text>
</comment>
<keyword evidence="1" id="KW-0175">Coiled coil</keyword>
<keyword evidence="3" id="KW-1185">Reference proteome</keyword>
<organism evidence="2 3">
    <name type="scientific">Oopsacas minuta</name>
    <dbReference type="NCBI Taxonomy" id="111878"/>
    <lineage>
        <taxon>Eukaryota</taxon>
        <taxon>Metazoa</taxon>
        <taxon>Porifera</taxon>
        <taxon>Hexactinellida</taxon>
        <taxon>Hexasterophora</taxon>
        <taxon>Lyssacinosida</taxon>
        <taxon>Leucopsacidae</taxon>
        <taxon>Oopsacas</taxon>
    </lineage>
</organism>
<dbReference type="EMBL" id="JAKMXF010000246">
    <property type="protein sequence ID" value="KAI6653879.1"/>
    <property type="molecule type" value="Genomic_DNA"/>
</dbReference>
<reference evidence="2 3" key="1">
    <citation type="journal article" date="2023" name="BMC Biol.">
        <title>The compact genome of the sponge Oopsacas minuta (Hexactinellida) is lacking key metazoan core genes.</title>
        <authorList>
            <person name="Santini S."/>
            <person name="Schenkelaars Q."/>
            <person name="Jourda C."/>
            <person name="Duchesne M."/>
            <person name="Belahbib H."/>
            <person name="Rocher C."/>
            <person name="Selva M."/>
            <person name="Riesgo A."/>
            <person name="Vervoort M."/>
            <person name="Leys S.P."/>
            <person name="Kodjabachian L."/>
            <person name="Le Bivic A."/>
            <person name="Borchiellini C."/>
            <person name="Claverie J.M."/>
            <person name="Renard E."/>
        </authorList>
    </citation>
    <scope>NUCLEOTIDE SEQUENCE [LARGE SCALE GENOMIC DNA]</scope>
    <source>
        <strain evidence="2">SPO-2</strain>
    </source>
</reference>
<feature type="non-terminal residue" evidence="2">
    <location>
        <position position="208"/>
    </location>
</feature>
<proteinExistence type="predicted"/>